<feature type="region of interest" description="Disordered" evidence="1">
    <location>
        <begin position="226"/>
        <end position="273"/>
    </location>
</feature>
<dbReference type="eggNOG" id="KOG3095">
    <property type="taxonomic scope" value="Eukaryota"/>
</dbReference>
<proteinExistence type="predicted"/>
<dbReference type="GO" id="GO:0006367">
    <property type="term" value="P:transcription initiation at RNA polymerase II promoter"/>
    <property type="evidence" value="ECO:0000318"/>
    <property type="project" value="GO_Central"/>
</dbReference>
<organism evidence="3 4">
    <name type="scientific">Sorghum bicolor</name>
    <name type="common">Sorghum</name>
    <name type="synonym">Sorghum vulgare</name>
    <dbReference type="NCBI Taxonomy" id="4558"/>
    <lineage>
        <taxon>Eukaryota</taxon>
        <taxon>Viridiplantae</taxon>
        <taxon>Streptophyta</taxon>
        <taxon>Embryophyta</taxon>
        <taxon>Tracheophyta</taxon>
        <taxon>Spermatophyta</taxon>
        <taxon>Magnoliopsida</taxon>
        <taxon>Liliopsida</taxon>
        <taxon>Poales</taxon>
        <taxon>Poaceae</taxon>
        <taxon>PACMAD clade</taxon>
        <taxon>Panicoideae</taxon>
        <taxon>Andropogonodae</taxon>
        <taxon>Andropogoneae</taxon>
        <taxon>Sorghinae</taxon>
        <taxon>Sorghum</taxon>
    </lineage>
</organism>
<keyword evidence="4" id="KW-1185">Reference proteome</keyword>
<feature type="compositionally biased region" description="Basic residues" evidence="1">
    <location>
        <begin position="240"/>
        <end position="256"/>
    </location>
</feature>
<dbReference type="OMA" id="ARRTEFT"/>
<dbReference type="InParanoid" id="C5WMD4"/>
<dbReference type="InterPro" id="IPR016656">
    <property type="entry name" value="TFIIE-bsu"/>
</dbReference>
<gene>
    <name evidence="3" type="ORF">SORBI_3001G257200</name>
</gene>
<dbReference type="HOGENOM" id="CLU_065682_0_0_1"/>
<dbReference type="AlphaFoldDB" id="C5WMD4"/>
<dbReference type="Pfam" id="PF18121">
    <property type="entry name" value="TFA2_Winged_2"/>
    <property type="match status" value="1"/>
</dbReference>
<evidence type="ECO:0000256" key="1">
    <source>
        <dbReference type="SAM" id="MobiDB-lite"/>
    </source>
</evidence>
<reference evidence="3 4" key="1">
    <citation type="journal article" date="2009" name="Nature">
        <title>The Sorghum bicolor genome and the diversification of grasses.</title>
        <authorList>
            <person name="Paterson A.H."/>
            <person name="Bowers J.E."/>
            <person name="Bruggmann R."/>
            <person name="Dubchak I."/>
            <person name="Grimwood J."/>
            <person name="Gundlach H."/>
            <person name="Haberer G."/>
            <person name="Hellsten U."/>
            <person name="Mitros T."/>
            <person name="Poliakov A."/>
            <person name="Schmutz J."/>
            <person name="Spannagl M."/>
            <person name="Tang H."/>
            <person name="Wang X."/>
            <person name="Wicker T."/>
            <person name="Bharti A.K."/>
            <person name="Chapman J."/>
            <person name="Feltus F.A."/>
            <person name="Gowik U."/>
            <person name="Grigoriev I.V."/>
            <person name="Lyons E."/>
            <person name="Maher C.A."/>
            <person name="Martis M."/>
            <person name="Narechania A."/>
            <person name="Otillar R.P."/>
            <person name="Penning B.W."/>
            <person name="Salamov A.A."/>
            <person name="Wang Y."/>
            <person name="Zhang L."/>
            <person name="Carpita N.C."/>
            <person name="Freeling M."/>
            <person name="Gingle A.R."/>
            <person name="Hash C.T."/>
            <person name="Keller B."/>
            <person name="Klein P."/>
            <person name="Kresovich S."/>
            <person name="McCann M.C."/>
            <person name="Ming R."/>
            <person name="Peterson D.G."/>
            <person name="Mehboob-ur-Rahman"/>
            <person name="Ware D."/>
            <person name="Westhoff P."/>
            <person name="Mayer K.F."/>
            <person name="Messing J."/>
            <person name="Rokhsar D.S."/>
        </authorList>
    </citation>
    <scope>NUCLEOTIDE SEQUENCE [LARGE SCALE GENOMIC DNA]</scope>
    <source>
        <strain evidence="4">cv. BTx623</strain>
    </source>
</reference>
<feature type="domain" description="TFA2 Winged helix" evidence="2">
    <location>
        <begin position="126"/>
        <end position="183"/>
    </location>
</feature>
<dbReference type="Gramene" id="EER91668">
    <property type="protein sequence ID" value="EER91668"/>
    <property type="gene ID" value="SORBI_3001G257200"/>
</dbReference>
<dbReference type="PANTHER" id="PTHR12716:SF16">
    <property type="entry name" value="TFA2 WINGED HELIX DOMAIN-CONTAINING PROTEIN"/>
    <property type="match status" value="1"/>
</dbReference>
<feature type="compositionally biased region" description="Basic and acidic residues" evidence="1">
    <location>
        <begin position="1"/>
        <end position="14"/>
    </location>
</feature>
<protein>
    <recommendedName>
        <fullName evidence="2">TFA2 Winged helix domain-containing protein</fullName>
    </recommendedName>
</protein>
<dbReference type="EMBL" id="CM000760">
    <property type="protein sequence ID" value="EER91668.1"/>
    <property type="molecule type" value="Genomic_DNA"/>
</dbReference>
<dbReference type="PANTHER" id="PTHR12716">
    <property type="entry name" value="TRANSCRIPTION INITIATION FACTOR IIE, BETA SUBUNIT"/>
    <property type="match status" value="1"/>
</dbReference>
<evidence type="ECO:0000313" key="3">
    <source>
        <dbReference type="EMBL" id="EER91668.1"/>
    </source>
</evidence>
<feature type="compositionally biased region" description="Polar residues" evidence="1">
    <location>
        <begin position="15"/>
        <end position="32"/>
    </location>
</feature>
<reference evidence="4" key="2">
    <citation type="journal article" date="2018" name="Plant J.">
        <title>The Sorghum bicolor reference genome: improved assembly, gene annotations, a transcriptome atlas, and signatures of genome organization.</title>
        <authorList>
            <person name="McCormick R.F."/>
            <person name="Truong S.K."/>
            <person name="Sreedasyam A."/>
            <person name="Jenkins J."/>
            <person name="Shu S."/>
            <person name="Sims D."/>
            <person name="Kennedy M."/>
            <person name="Amirebrahimi M."/>
            <person name="Weers B.D."/>
            <person name="McKinley B."/>
            <person name="Mattison A."/>
            <person name="Morishige D.T."/>
            <person name="Grimwood J."/>
            <person name="Schmutz J."/>
            <person name="Mullet J.E."/>
        </authorList>
    </citation>
    <scope>NUCLEOTIDE SEQUENCE [LARGE SCALE GENOMIC DNA]</scope>
    <source>
        <strain evidence="4">cv. BTx623</strain>
    </source>
</reference>
<dbReference type="InterPro" id="IPR040501">
    <property type="entry name" value="TFA2_Winged_2"/>
</dbReference>
<sequence length="273" mass="30845">MDLKDSLSRFKQQQERCQSSLTSIAANQTSASKPKHRAQPINAPSVPARSSQSIKFSNDTERLQHINSIRKSPVGAQMKLVIELLYKTRQAFTAEQINEATYVDIHGNKAVSDSLRNNPKSKHDLKGKDQLLVLIRKFTEGLAVMEIKDAYPTVMEDLQALKAAGEVWLLSNMDSQEDIVYPNDPKTKMKVDDDLKLLFRETELPRDMVDVEKELQKNGIKPVTNTAKRRAAAQIDGVKSKSKPKKKDPKITKRSRLTNGHLPELFQDINNDK</sequence>
<accession>C5WMD4</accession>
<evidence type="ECO:0000313" key="4">
    <source>
        <dbReference type="Proteomes" id="UP000000768"/>
    </source>
</evidence>
<feature type="region of interest" description="Disordered" evidence="1">
    <location>
        <begin position="1"/>
        <end position="51"/>
    </location>
</feature>
<dbReference type="STRING" id="4558.C5WMD4"/>
<dbReference type="GO" id="GO:0005673">
    <property type="term" value="C:transcription factor TFIIE complex"/>
    <property type="evidence" value="ECO:0000318"/>
    <property type="project" value="GO_Central"/>
</dbReference>
<dbReference type="Proteomes" id="UP000000768">
    <property type="component" value="Chromosome 1"/>
</dbReference>
<name>C5WMD4_SORBI</name>
<evidence type="ECO:0000259" key="2">
    <source>
        <dbReference type="Pfam" id="PF18121"/>
    </source>
</evidence>